<sequence length="81" mass="9623">MDRAWRREMMRPPMMRPQMTTRDFLAEMEYASSSIAMPMDVDDDDDNYGPMPMDLKPLPWGLQDTKFFNSFEDDFDDSDIN</sequence>
<evidence type="ECO:0000313" key="1">
    <source>
        <dbReference type="EMBL" id="EOA29550.1"/>
    </source>
</evidence>
<dbReference type="STRING" id="81985.R0HVY5"/>
<dbReference type="AlphaFoldDB" id="R0HVY5"/>
<dbReference type="Proteomes" id="UP000029121">
    <property type="component" value="Unassembled WGS sequence"/>
</dbReference>
<organism evidence="1 2">
    <name type="scientific">Capsella rubella</name>
    <dbReference type="NCBI Taxonomy" id="81985"/>
    <lineage>
        <taxon>Eukaryota</taxon>
        <taxon>Viridiplantae</taxon>
        <taxon>Streptophyta</taxon>
        <taxon>Embryophyta</taxon>
        <taxon>Tracheophyta</taxon>
        <taxon>Spermatophyta</taxon>
        <taxon>Magnoliopsida</taxon>
        <taxon>eudicotyledons</taxon>
        <taxon>Gunneridae</taxon>
        <taxon>Pentapetalae</taxon>
        <taxon>rosids</taxon>
        <taxon>malvids</taxon>
        <taxon>Brassicales</taxon>
        <taxon>Brassicaceae</taxon>
        <taxon>Camelineae</taxon>
        <taxon>Capsella</taxon>
    </lineage>
</organism>
<accession>R0HVY5</accession>
<dbReference type="EMBL" id="KB870807">
    <property type="protein sequence ID" value="EOA29550.1"/>
    <property type="molecule type" value="Genomic_DNA"/>
</dbReference>
<protein>
    <submittedName>
        <fullName evidence="1">Uncharacterized protein</fullName>
    </submittedName>
</protein>
<evidence type="ECO:0000313" key="2">
    <source>
        <dbReference type="Proteomes" id="UP000029121"/>
    </source>
</evidence>
<gene>
    <name evidence="1" type="ORF">CARUB_v10015660mg</name>
</gene>
<keyword evidence="2" id="KW-1185">Reference proteome</keyword>
<name>R0HVY5_9BRAS</name>
<reference evidence="2" key="1">
    <citation type="journal article" date="2013" name="Nat. Genet.">
        <title>The Capsella rubella genome and the genomic consequences of rapid mating system evolution.</title>
        <authorList>
            <person name="Slotte T."/>
            <person name="Hazzouri K.M."/>
            <person name="Agren J.A."/>
            <person name="Koenig D."/>
            <person name="Maumus F."/>
            <person name="Guo Y.L."/>
            <person name="Steige K."/>
            <person name="Platts A.E."/>
            <person name="Escobar J.S."/>
            <person name="Newman L.K."/>
            <person name="Wang W."/>
            <person name="Mandakova T."/>
            <person name="Vello E."/>
            <person name="Smith L.M."/>
            <person name="Henz S.R."/>
            <person name="Steffen J."/>
            <person name="Takuno S."/>
            <person name="Brandvain Y."/>
            <person name="Coop G."/>
            <person name="Andolfatto P."/>
            <person name="Hu T.T."/>
            <person name="Blanchette M."/>
            <person name="Clark R.M."/>
            <person name="Quesneville H."/>
            <person name="Nordborg M."/>
            <person name="Gaut B.S."/>
            <person name="Lysak M.A."/>
            <person name="Jenkins J."/>
            <person name="Grimwood J."/>
            <person name="Chapman J."/>
            <person name="Prochnik S."/>
            <person name="Shu S."/>
            <person name="Rokhsar D."/>
            <person name="Schmutz J."/>
            <person name="Weigel D."/>
            <person name="Wright S.I."/>
        </authorList>
    </citation>
    <scope>NUCLEOTIDE SEQUENCE [LARGE SCALE GENOMIC DNA]</scope>
    <source>
        <strain evidence="2">cv. Monte Gargano</strain>
    </source>
</reference>
<proteinExistence type="predicted"/>